<dbReference type="InterPro" id="IPR031693">
    <property type="entry name" value="Sin3_C"/>
</dbReference>
<gene>
    <name evidence="2" type="ordered locus">Os05g0100401</name>
</gene>
<reference evidence="2 3" key="1">
    <citation type="journal article" date="2005" name="Nature">
        <title>The map-based sequence of the rice genome.</title>
        <authorList>
            <consortium name="International rice genome sequencing project (IRGSP)"/>
            <person name="Matsumoto T."/>
            <person name="Wu J."/>
            <person name="Kanamori H."/>
            <person name="Katayose Y."/>
            <person name="Fujisawa M."/>
            <person name="Namiki N."/>
            <person name="Mizuno H."/>
            <person name="Yamamoto K."/>
            <person name="Antonio B.A."/>
            <person name="Baba T."/>
            <person name="Sakata K."/>
            <person name="Nagamura Y."/>
            <person name="Aoki H."/>
            <person name="Arikawa K."/>
            <person name="Arita K."/>
            <person name="Bito T."/>
            <person name="Chiden Y."/>
            <person name="Fujitsuka N."/>
            <person name="Fukunaka R."/>
            <person name="Hamada M."/>
            <person name="Harada C."/>
            <person name="Hayashi A."/>
            <person name="Hijishita S."/>
            <person name="Honda M."/>
            <person name="Hosokawa S."/>
            <person name="Ichikawa Y."/>
            <person name="Idonuma A."/>
            <person name="Iijima M."/>
            <person name="Ikeda M."/>
            <person name="Ikeno M."/>
            <person name="Ito K."/>
            <person name="Ito S."/>
            <person name="Ito T."/>
            <person name="Ito Y."/>
            <person name="Ito Y."/>
            <person name="Iwabuchi A."/>
            <person name="Kamiya K."/>
            <person name="Karasawa W."/>
            <person name="Kurita K."/>
            <person name="Katagiri S."/>
            <person name="Kikuta A."/>
            <person name="Kobayashi H."/>
            <person name="Kobayashi N."/>
            <person name="Machita K."/>
            <person name="Maehara T."/>
            <person name="Masukawa M."/>
            <person name="Mizubayashi T."/>
            <person name="Mukai Y."/>
            <person name="Nagasaki H."/>
            <person name="Nagata Y."/>
            <person name="Naito S."/>
            <person name="Nakashima M."/>
            <person name="Nakama Y."/>
            <person name="Nakamichi Y."/>
            <person name="Nakamura M."/>
            <person name="Meguro A."/>
            <person name="Negishi M."/>
            <person name="Ohta I."/>
            <person name="Ohta T."/>
            <person name="Okamoto M."/>
            <person name="Ono N."/>
            <person name="Saji S."/>
            <person name="Sakaguchi M."/>
            <person name="Sakai K."/>
            <person name="Shibata M."/>
            <person name="Shimokawa T."/>
            <person name="Song J."/>
            <person name="Takazaki Y."/>
            <person name="Terasawa K."/>
            <person name="Tsugane M."/>
            <person name="Tsuji K."/>
            <person name="Ueda S."/>
            <person name="Waki K."/>
            <person name="Yamagata H."/>
            <person name="Yamamoto M."/>
            <person name="Yamamoto S."/>
            <person name="Yamane H."/>
            <person name="Yoshiki S."/>
            <person name="Yoshihara R."/>
            <person name="Yukawa K."/>
            <person name="Zhong H."/>
            <person name="Yano M."/>
            <person name="Yuan Q."/>
            <person name="Ouyang S."/>
            <person name="Liu J."/>
            <person name="Jones K.M."/>
            <person name="Gansberger K."/>
            <person name="Moffat K."/>
            <person name="Hill J."/>
            <person name="Bera J."/>
            <person name="Fadrosh D."/>
            <person name="Jin S."/>
            <person name="Johri S."/>
            <person name="Kim M."/>
            <person name="Overton L."/>
            <person name="Reardon M."/>
            <person name="Tsitrin T."/>
            <person name="Vuong H."/>
            <person name="Weaver B."/>
            <person name="Ciecko A."/>
            <person name="Tallon L."/>
            <person name="Jackson J."/>
            <person name="Pai G."/>
            <person name="Aken S.V."/>
            <person name="Utterback T."/>
            <person name="Reidmuller S."/>
            <person name="Feldblyum T."/>
            <person name="Hsiao J."/>
            <person name="Zismann V."/>
            <person name="Iobst S."/>
            <person name="de Vazeille A.R."/>
            <person name="Buell C.R."/>
            <person name="Ying K."/>
            <person name="Li Y."/>
            <person name="Lu T."/>
            <person name="Huang Y."/>
            <person name="Zhao Q."/>
            <person name="Feng Q."/>
            <person name="Zhang L."/>
            <person name="Zhu J."/>
            <person name="Weng Q."/>
            <person name="Mu J."/>
            <person name="Lu Y."/>
            <person name="Fan D."/>
            <person name="Liu Y."/>
            <person name="Guan J."/>
            <person name="Zhang Y."/>
            <person name="Yu S."/>
            <person name="Liu X."/>
            <person name="Zhang Y."/>
            <person name="Hong G."/>
            <person name="Han B."/>
            <person name="Choisne N."/>
            <person name="Demange N."/>
            <person name="Orjeda G."/>
            <person name="Samain S."/>
            <person name="Cattolico L."/>
            <person name="Pelletier E."/>
            <person name="Couloux A."/>
            <person name="Segurens B."/>
            <person name="Wincker P."/>
            <person name="D'Hont A."/>
            <person name="Scarpelli C."/>
            <person name="Weissenbach J."/>
            <person name="Salanoubat M."/>
            <person name="Quetier F."/>
            <person name="Yu Y."/>
            <person name="Kim H.R."/>
            <person name="Rambo T."/>
            <person name="Currie J."/>
            <person name="Collura K."/>
            <person name="Luo M."/>
            <person name="Yang T."/>
            <person name="Ammiraju J.S.S."/>
            <person name="Engler F."/>
            <person name="Soderlund C."/>
            <person name="Wing R.A."/>
            <person name="Palmer L.E."/>
            <person name="de la Bastide M."/>
            <person name="Spiegel L."/>
            <person name="Nascimento L."/>
            <person name="Zutavern T."/>
            <person name="O'Shaughnessy A."/>
            <person name="Dike S."/>
            <person name="Dedhia N."/>
            <person name="Preston R."/>
            <person name="Balija V."/>
            <person name="McCombie W.R."/>
            <person name="Chow T."/>
            <person name="Chen H."/>
            <person name="Chung M."/>
            <person name="Chen C."/>
            <person name="Shaw J."/>
            <person name="Wu H."/>
            <person name="Hsiao K."/>
            <person name="Chao Y."/>
            <person name="Chu M."/>
            <person name="Cheng C."/>
            <person name="Hour A."/>
            <person name="Lee P."/>
            <person name="Lin S."/>
            <person name="Lin Y."/>
            <person name="Liou J."/>
            <person name="Liu S."/>
            <person name="Hsing Y."/>
            <person name="Raghuvanshi S."/>
            <person name="Mohanty A."/>
            <person name="Bharti A.K."/>
            <person name="Gaur A."/>
            <person name="Gupta V."/>
            <person name="Kumar D."/>
            <person name="Ravi V."/>
            <person name="Vij S."/>
            <person name="Kapur A."/>
            <person name="Khurana P."/>
            <person name="Khurana P."/>
            <person name="Khurana J.P."/>
            <person name="Tyagi A.K."/>
            <person name="Gaikwad K."/>
            <person name="Singh A."/>
            <person name="Dalal V."/>
            <person name="Srivastava S."/>
            <person name="Dixit A."/>
            <person name="Pal A.K."/>
            <person name="Ghazi I.A."/>
            <person name="Yadav M."/>
            <person name="Pandit A."/>
            <person name="Bhargava A."/>
            <person name="Sureshbabu K."/>
            <person name="Batra K."/>
            <person name="Sharma T.R."/>
            <person name="Mohapatra T."/>
            <person name="Singh N.K."/>
            <person name="Messing J."/>
            <person name="Nelson A.B."/>
            <person name="Fuks G."/>
            <person name="Kavchok S."/>
            <person name="Keizer G."/>
            <person name="Linton E."/>
            <person name="Llaca V."/>
            <person name="Song R."/>
            <person name="Tanyolac B."/>
            <person name="Young S."/>
            <person name="Ho-Il K."/>
            <person name="Hahn J.H."/>
            <person name="Sangsakoo G."/>
            <person name="Vanavichit A."/>
            <person name="de Mattos Luiz.A.T."/>
            <person name="Zimmer P.D."/>
            <person name="Malone G."/>
            <person name="Dellagostin O."/>
            <person name="de Oliveira A.C."/>
            <person name="Bevan M."/>
            <person name="Bancroft I."/>
            <person name="Minx P."/>
            <person name="Cordum H."/>
            <person name="Wilson R."/>
            <person name="Cheng Z."/>
            <person name="Jin W."/>
            <person name="Jiang J."/>
            <person name="Leong S.A."/>
            <person name="Iwama H."/>
            <person name="Gojobori T."/>
            <person name="Itoh T."/>
            <person name="Niimura Y."/>
            <person name="Fujii Y."/>
            <person name="Habara T."/>
            <person name="Sakai H."/>
            <person name="Sato Y."/>
            <person name="Wilson G."/>
            <person name="Kumar K."/>
            <person name="McCouch S."/>
            <person name="Juretic N."/>
            <person name="Hoen D."/>
            <person name="Wright S."/>
            <person name="Bruskiewich R."/>
            <person name="Bureau T."/>
            <person name="Miyao A."/>
            <person name="Hirochika H."/>
            <person name="Nishikawa T."/>
            <person name="Kadowaki K."/>
            <person name="Sugiura M."/>
            <person name="Burr B."/>
            <person name="Sasaki T."/>
        </authorList>
    </citation>
    <scope>NUCLEOTIDE SEQUENCE [LARGE SCALE GENOMIC DNA]</scope>
    <source>
        <strain evidence="3">cv. Nipponbare</strain>
    </source>
</reference>
<dbReference type="KEGG" id="dosa:Os05g0100401"/>
<sequence length="158" mass="18136">QLQAIASDEMDNKLLQLYIYEKSRSPGRFFDLVYHENARVLLHDESIYRFERRSNPTRLSIQLMEYGHEKPEVTAVSIDPNFSSYLYNEYLSSISNTKLYDDIFLGRNKRKRGGNDDSQASLKAIDAFMVTNGLECKISCKSSKVLIILARILCPIAS</sequence>
<dbReference type="EMBL" id="AP008211">
    <property type="protein sequence ID" value="BAH92891.1"/>
    <property type="molecule type" value="Genomic_DNA"/>
</dbReference>
<reference evidence="3" key="2">
    <citation type="journal article" date="2008" name="Nucleic Acids Res.">
        <title>The rice annotation project database (RAP-DB): 2008 update.</title>
        <authorList>
            <consortium name="The rice annotation project (RAP)"/>
        </authorList>
    </citation>
    <scope>GENOME REANNOTATION</scope>
    <source>
        <strain evidence="3">cv. Nipponbare</strain>
    </source>
</reference>
<evidence type="ECO:0000259" key="1">
    <source>
        <dbReference type="Pfam" id="PF16879"/>
    </source>
</evidence>
<evidence type="ECO:0000313" key="2">
    <source>
        <dbReference type="EMBL" id="BAH92891.1"/>
    </source>
</evidence>
<dbReference type="AlphaFoldDB" id="C7J2R9"/>
<evidence type="ECO:0000313" key="3">
    <source>
        <dbReference type="Proteomes" id="UP000000763"/>
    </source>
</evidence>
<proteinExistence type="predicted"/>
<feature type="domain" description="Sin3 C-terminal" evidence="1">
    <location>
        <begin position="1"/>
        <end position="146"/>
    </location>
</feature>
<accession>C7J2R9</accession>
<feature type="non-terminal residue" evidence="2">
    <location>
        <position position="1"/>
    </location>
</feature>
<name>C7J2R9_ORYSJ</name>
<protein>
    <submittedName>
        <fullName evidence="2">Os05g0100401 protein</fullName>
    </submittedName>
</protein>
<dbReference type="Pfam" id="PF16879">
    <property type="entry name" value="Sin3a_C"/>
    <property type="match status" value="1"/>
</dbReference>
<dbReference type="Proteomes" id="UP000000763">
    <property type="component" value="Chromosome 5"/>
</dbReference>
<organism evidence="2 3">
    <name type="scientific">Oryza sativa subsp. japonica</name>
    <name type="common">Rice</name>
    <dbReference type="NCBI Taxonomy" id="39947"/>
    <lineage>
        <taxon>Eukaryota</taxon>
        <taxon>Viridiplantae</taxon>
        <taxon>Streptophyta</taxon>
        <taxon>Embryophyta</taxon>
        <taxon>Tracheophyta</taxon>
        <taxon>Spermatophyta</taxon>
        <taxon>Magnoliopsida</taxon>
        <taxon>Liliopsida</taxon>
        <taxon>Poales</taxon>
        <taxon>Poaceae</taxon>
        <taxon>BOP clade</taxon>
        <taxon>Oryzoideae</taxon>
        <taxon>Oryzeae</taxon>
        <taxon>Oryzinae</taxon>
        <taxon>Oryza</taxon>
        <taxon>Oryza sativa</taxon>
    </lineage>
</organism>